<dbReference type="Proteomes" id="UP000203589">
    <property type="component" value="Chromosome"/>
</dbReference>
<feature type="transmembrane region" description="Helical" evidence="1">
    <location>
        <begin position="59"/>
        <end position="82"/>
    </location>
</feature>
<reference evidence="3 4" key="1">
    <citation type="submission" date="2017-07" db="EMBL/GenBank/DDBJ databases">
        <title>Genome Sequence of Antarctobacter heliothermus Strain SMS3 Isolated from a culture of the Diatom Skeletonema marinoi.</title>
        <authorList>
            <person name="Topel M."/>
            <person name="Pinder M.I.M."/>
            <person name="Johansson O.N."/>
            <person name="Kourtchenko O."/>
            <person name="Godhe A."/>
            <person name="Clarke A.K."/>
        </authorList>
    </citation>
    <scope>NUCLEOTIDE SEQUENCE [LARGE SCALE GENOMIC DNA]</scope>
    <source>
        <strain evidence="3 4">SMS3</strain>
    </source>
</reference>
<feature type="transmembrane region" description="Helical" evidence="1">
    <location>
        <begin position="88"/>
        <end position="109"/>
    </location>
</feature>
<dbReference type="SUPFAM" id="SSF103481">
    <property type="entry name" value="Multidrug resistance efflux transporter EmrE"/>
    <property type="match status" value="1"/>
</dbReference>
<dbReference type="AlphaFoldDB" id="A0A222DXT5"/>
<dbReference type="KEGG" id="aht:ANTHELSMS3_00024"/>
<sequence length="113" mass="11764">MSAGFLTWLGGAMAVFLGASAALRSYVDNQRLMLLGLALVLYTLGNLMMVRLMREGGMAVAISVSAVLQLVLAALVAFMFFGERPLPLQMAGIVLGVVAVALILIAPNVGGAR</sequence>
<dbReference type="EMBL" id="CP022540">
    <property type="protein sequence ID" value="ASP18750.1"/>
    <property type="molecule type" value="Genomic_DNA"/>
</dbReference>
<dbReference type="InterPro" id="IPR000620">
    <property type="entry name" value="EamA_dom"/>
</dbReference>
<evidence type="ECO:0000259" key="2">
    <source>
        <dbReference type="Pfam" id="PF00892"/>
    </source>
</evidence>
<dbReference type="OrthoDB" id="8115659at2"/>
<evidence type="ECO:0000313" key="3">
    <source>
        <dbReference type="EMBL" id="ASP18750.1"/>
    </source>
</evidence>
<keyword evidence="1" id="KW-1133">Transmembrane helix</keyword>
<proteinExistence type="predicted"/>
<organism evidence="3 4">
    <name type="scientific">Antarctobacter heliothermus</name>
    <dbReference type="NCBI Taxonomy" id="74033"/>
    <lineage>
        <taxon>Bacteria</taxon>
        <taxon>Pseudomonadati</taxon>
        <taxon>Pseudomonadota</taxon>
        <taxon>Alphaproteobacteria</taxon>
        <taxon>Rhodobacterales</taxon>
        <taxon>Roseobacteraceae</taxon>
        <taxon>Antarctobacter</taxon>
    </lineage>
</organism>
<protein>
    <submittedName>
        <fullName evidence="3">EamA-like transporter family protein</fullName>
    </submittedName>
</protein>
<dbReference type="RefSeq" id="WP_094033096.1">
    <property type="nucleotide sequence ID" value="NZ_CP022540.1"/>
</dbReference>
<name>A0A222DXT5_9RHOB</name>
<keyword evidence="1" id="KW-0472">Membrane</keyword>
<evidence type="ECO:0000256" key="1">
    <source>
        <dbReference type="SAM" id="Phobius"/>
    </source>
</evidence>
<evidence type="ECO:0000313" key="4">
    <source>
        <dbReference type="Proteomes" id="UP000203589"/>
    </source>
</evidence>
<dbReference type="GO" id="GO:0016020">
    <property type="term" value="C:membrane"/>
    <property type="evidence" value="ECO:0007669"/>
    <property type="project" value="InterPro"/>
</dbReference>
<keyword evidence="4" id="KW-1185">Reference proteome</keyword>
<dbReference type="Pfam" id="PF00892">
    <property type="entry name" value="EamA"/>
    <property type="match status" value="1"/>
</dbReference>
<feature type="transmembrane region" description="Helical" evidence="1">
    <location>
        <begin position="32"/>
        <end position="52"/>
    </location>
</feature>
<dbReference type="Gene3D" id="1.10.3730.20">
    <property type="match status" value="1"/>
</dbReference>
<keyword evidence="1" id="KW-0812">Transmembrane</keyword>
<feature type="domain" description="EamA" evidence="2">
    <location>
        <begin position="4"/>
        <end position="104"/>
    </location>
</feature>
<gene>
    <name evidence="3" type="ORF">ANTHELSMS3_00024</name>
</gene>
<accession>A0A222DXT5</accession>
<dbReference type="InterPro" id="IPR037185">
    <property type="entry name" value="EmrE-like"/>
</dbReference>